<organism evidence="2 3">
    <name type="scientific">Paraburkholderia solitsugae</name>
    <dbReference type="NCBI Taxonomy" id="2675748"/>
    <lineage>
        <taxon>Bacteria</taxon>
        <taxon>Pseudomonadati</taxon>
        <taxon>Pseudomonadota</taxon>
        <taxon>Betaproteobacteria</taxon>
        <taxon>Burkholderiales</taxon>
        <taxon>Burkholderiaceae</taxon>
        <taxon>Paraburkholderia</taxon>
    </lineage>
</organism>
<reference evidence="2 3" key="1">
    <citation type="submission" date="2019-11" db="EMBL/GenBank/DDBJ databases">
        <title>Metabolism of dissolved organic matter in forest soils.</title>
        <authorList>
            <person name="Cyle K.T."/>
            <person name="Wilhelm R.C."/>
            <person name="Martinez C.E."/>
        </authorList>
    </citation>
    <scope>NUCLEOTIDE SEQUENCE [LARGE SCALE GENOMIC DNA]</scope>
    <source>
        <strain evidence="2 3">1N</strain>
    </source>
</reference>
<comment type="caution">
    <text evidence="2">The sequence shown here is derived from an EMBL/GenBank/DDBJ whole genome shotgun (WGS) entry which is preliminary data.</text>
</comment>
<gene>
    <name evidence="2" type="ORF">GNZ12_10690</name>
</gene>
<dbReference type="EMBL" id="WOEY01000041">
    <property type="protein sequence ID" value="NPT41776.1"/>
    <property type="molecule type" value="Genomic_DNA"/>
</dbReference>
<evidence type="ECO:0000256" key="1">
    <source>
        <dbReference type="SAM" id="MobiDB-lite"/>
    </source>
</evidence>
<name>A0ABX2BNQ5_9BURK</name>
<protein>
    <submittedName>
        <fullName evidence="2">Uncharacterized protein</fullName>
    </submittedName>
</protein>
<feature type="region of interest" description="Disordered" evidence="1">
    <location>
        <begin position="73"/>
        <end position="96"/>
    </location>
</feature>
<proteinExistence type="predicted"/>
<evidence type="ECO:0000313" key="3">
    <source>
        <dbReference type="Proteomes" id="UP000652198"/>
    </source>
</evidence>
<dbReference type="Proteomes" id="UP000652198">
    <property type="component" value="Unassembled WGS sequence"/>
</dbReference>
<accession>A0ABX2BNQ5</accession>
<evidence type="ECO:0000313" key="2">
    <source>
        <dbReference type="EMBL" id="NPT41776.1"/>
    </source>
</evidence>
<sequence>MSIKGAAGEMSLLMQHEVETGRLCRSLTLRASEDGRSVQLVECDERKAGTQREYRFEITTGELIALIRSHGKEVPGENQGNPAYSGSIPVITQAKT</sequence>
<keyword evidence="3" id="KW-1185">Reference proteome</keyword>